<dbReference type="PRINTS" id="PR00344">
    <property type="entry name" value="BCTRLSENSOR"/>
</dbReference>
<protein>
    <recommendedName>
        <fullName evidence="3">histidine kinase</fullName>
        <ecNumber evidence="3">2.7.13.3</ecNumber>
    </recommendedName>
</protein>
<evidence type="ECO:0000313" key="12">
    <source>
        <dbReference type="EMBL" id="AHF07585.1"/>
    </source>
</evidence>
<evidence type="ECO:0000256" key="6">
    <source>
        <dbReference type="ARBA" id="ARBA00022777"/>
    </source>
</evidence>
<evidence type="ECO:0000313" key="13">
    <source>
        <dbReference type="Proteomes" id="UP000010847"/>
    </source>
</evidence>
<dbReference type="GO" id="GO:0000155">
    <property type="term" value="F:phosphorelay sensor kinase activity"/>
    <property type="evidence" value="ECO:0007669"/>
    <property type="project" value="InterPro"/>
</dbReference>
<keyword evidence="4" id="KW-0597">Phosphoprotein</keyword>
<dbReference type="SMART" id="SM00388">
    <property type="entry name" value="HisKA"/>
    <property type="match status" value="1"/>
</dbReference>
<dbReference type="SMART" id="SM00387">
    <property type="entry name" value="HATPase_c"/>
    <property type="match status" value="1"/>
</dbReference>
<dbReference type="PANTHER" id="PTHR45453:SF1">
    <property type="entry name" value="PHOSPHATE REGULON SENSOR PROTEIN PHOR"/>
    <property type="match status" value="1"/>
</dbReference>
<dbReference type="eggNOG" id="COG5002">
    <property type="taxonomic scope" value="Bacteria"/>
</dbReference>
<evidence type="ECO:0000256" key="8">
    <source>
        <dbReference type="ARBA" id="ARBA00023136"/>
    </source>
</evidence>
<dbReference type="CDD" id="cd06225">
    <property type="entry name" value="HAMP"/>
    <property type="match status" value="1"/>
</dbReference>
<dbReference type="STRING" id="871968.DESME_11615"/>
<dbReference type="CDD" id="cd00075">
    <property type="entry name" value="HATPase"/>
    <property type="match status" value="1"/>
</dbReference>
<dbReference type="SUPFAM" id="SSF55874">
    <property type="entry name" value="ATPase domain of HSP90 chaperone/DNA topoisomerase II/histidine kinase"/>
    <property type="match status" value="1"/>
</dbReference>
<keyword evidence="6 12" id="KW-0418">Kinase</keyword>
<dbReference type="HOGENOM" id="CLU_000445_89_6_9"/>
<dbReference type="PANTHER" id="PTHR45453">
    <property type="entry name" value="PHOSPHATE REGULON SENSOR PROTEIN PHOR"/>
    <property type="match status" value="1"/>
</dbReference>
<evidence type="ECO:0000256" key="9">
    <source>
        <dbReference type="SAM" id="Phobius"/>
    </source>
</evidence>
<reference evidence="12 13" key="1">
    <citation type="submission" date="2013-12" db="EMBL/GenBank/DDBJ databases">
        <authorList>
            <consortium name="DOE Joint Genome Institute"/>
            <person name="Smidt H."/>
            <person name="Huntemann M."/>
            <person name="Han J."/>
            <person name="Chen A."/>
            <person name="Kyrpides N."/>
            <person name="Mavromatis K."/>
            <person name="Markowitz V."/>
            <person name="Palaniappan K."/>
            <person name="Ivanova N."/>
            <person name="Schaumberg A."/>
            <person name="Pati A."/>
            <person name="Liolios K."/>
            <person name="Nordberg H.P."/>
            <person name="Cantor M.N."/>
            <person name="Hua S.X."/>
            <person name="Woyke T."/>
        </authorList>
    </citation>
    <scope>NUCLEOTIDE SEQUENCE [LARGE SCALE GENOMIC DNA]</scope>
    <source>
        <strain evidence="13">DSM 15288</strain>
    </source>
</reference>
<name>W0E9N9_9FIRM</name>
<evidence type="ECO:0000256" key="1">
    <source>
        <dbReference type="ARBA" id="ARBA00000085"/>
    </source>
</evidence>
<dbReference type="OrthoDB" id="112712at2"/>
<dbReference type="Pfam" id="PF00672">
    <property type="entry name" value="HAMP"/>
    <property type="match status" value="1"/>
</dbReference>
<dbReference type="Proteomes" id="UP000010847">
    <property type="component" value="Chromosome"/>
</dbReference>
<evidence type="ECO:0000256" key="3">
    <source>
        <dbReference type="ARBA" id="ARBA00012438"/>
    </source>
</evidence>
<dbReference type="GO" id="GO:0005886">
    <property type="term" value="C:plasma membrane"/>
    <property type="evidence" value="ECO:0007669"/>
    <property type="project" value="TreeGrafter"/>
</dbReference>
<evidence type="ECO:0000256" key="2">
    <source>
        <dbReference type="ARBA" id="ARBA00004370"/>
    </source>
</evidence>
<comment type="catalytic activity">
    <reaction evidence="1">
        <text>ATP + protein L-histidine = ADP + protein N-phospho-L-histidine.</text>
        <dbReference type="EC" id="2.7.13.3"/>
    </reaction>
</comment>
<keyword evidence="9" id="KW-1133">Transmembrane helix</keyword>
<dbReference type="InterPro" id="IPR036890">
    <property type="entry name" value="HATPase_C_sf"/>
</dbReference>
<dbReference type="SMART" id="SM00304">
    <property type="entry name" value="HAMP"/>
    <property type="match status" value="1"/>
</dbReference>
<feature type="transmembrane region" description="Helical" evidence="9">
    <location>
        <begin position="158"/>
        <end position="178"/>
    </location>
</feature>
<dbReference type="EC" id="2.7.13.3" evidence="3"/>
<evidence type="ECO:0000256" key="7">
    <source>
        <dbReference type="ARBA" id="ARBA00023012"/>
    </source>
</evidence>
<keyword evidence="7" id="KW-0902">Two-component regulatory system</keyword>
<dbReference type="Gene3D" id="1.10.287.130">
    <property type="match status" value="1"/>
</dbReference>
<dbReference type="Pfam" id="PF00512">
    <property type="entry name" value="HisKA"/>
    <property type="match status" value="1"/>
</dbReference>
<evidence type="ECO:0000256" key="4">
    <source>
        <dbReference type="ARBA" id="ARBA00022553"/>
    </source>
</evidence>
<dbReference type="SUPFAM" id="SSF47384">
    <property type="entry name" value="Homodimeric domain of signal transducing histidine kinase"/>
    <property type="match status" value="1"/>
</dbReference>
<dbReference type="FunFam" id="3.30.565.10:FF:000006">
    <property type="entry name" value="Sensor histidine kinase WalK"/>
    <property type="match status" value="1"/>
</dbReference>
<dbReference type="InterPro" id="IPR003661">
    <property type="entry name" value="HisK_dim/P_dom"/>
</dbReference>
<gene>
    <name evidence="12" type="ORF">DESME_11615</name>
</gene>
<accession>W0E9N9</accession>
<dbReference type="CDD" id="cd00082">
    <property type="entry name" value="HisKA"/>
    <property type="match status" value="1"/>
</dbReference>
<proteinExistence type="predicted"/>
<dbReference type="InterPro" id="IPR050351">
    <property type="entry name" value="BphY/WalK/GraS-like"/>
</dbReference>
<feature type="domain" description="Histidine kinase" evidence="10">
    <location>
        <begin position="271"/>
        <end position="486"/>
    </location>
</feature>
<dbReference type="InterPro" id="IPR004358">
    <property type="entry name" value="Sig_transdc_His_kin-like_C"/>
</dbReference>
<organism evidence="12 13">
    <name type="scientific">Desulfitobacterium metallireducens DSM 15288</name>
    <dbReference type="NCBI Taxonomy" id="871968"/>
    <lineage>
        <taxon>Bacteria</taxon>
        <taxon>Bacillati</taxon>
        <taxon>Bacillota</taxon>
        <taxon>Clostridia</taxon>
        <taxon>Eubacteriales</taxon>
        <taxon>Desulfitobacteriaceae</taxon>
        <taxon>Desulfitobacterium</taxon>
    </lineage>
</organism>
<keyword evidence="8 9" id="KW-0472">Membrane</keyword>
<dbReference type="Gene3D" id="3.30.565.10">
    <property type="entry name" value="Histidine kinase-like ATPase, C-terminal domain"/>
    <property type="match status" value="1"/>
</dbReference>
<dbReference type="RefSeq" id="WP_006718128.1">
    <property type="nucleotide sequence ID" value="NZ_CP007032.1"/>
</dbReference>
<keyword evidence="5" id="KW-0808">Transferase</keyword>
<dbReference type="FunFam" id="1.10.287.130:FF:000001">
    <property type="entry name" value="Two-component sensor histidine kinase"/>
    <property type="match status" value="1"/>
</dbReference>
<dbReference type="GO" id="GO:0016036">
    <property type="term" value="P:cellular response to phosphate starvation"/>
    <property type="evidence" value="ECO:0007669"/>
    <property type="project" value="TreeGrafter"/>
</dbReference>
<dbReference type="KEGG" id="dmt:DESME_11615"/>
<keyword evidence="9" id="KW-0812">Transmembrane</keyword>
<dbReference type="PROSITE" id="PS50109">
    <property type="entry name" value="HIS_KIN"/>
    <property type="match status" value="1"/>
</dbReference>
<dbReference type="InterPro" id="IPR005467">
    <property type="entry name" value="His_kinase_dom"/>
</dbReference>
<sequence length="489" mass="54100">MKNKTPNSPPNSLGHKMRFSIVWKLNLKLFLQKLGLFLVLDLILCLVSVAGLFVHAEQIAAVAAETLIQTGLPTSDAKNWLALTGYSISPQTEEMKGFHIPQNLQPYLSPRTASGVRSIDLPDSESSTSWELLQDVTYNVTIEANNSSYLISYYPQKILQIFGGMFAVVLLLELILLFKSIPSGARMIRKTLRPIQELSEAAQNLSTEGLFAPEQLKVLAGKLDNINAAKLDTRISLGETQSELKSLASAINEMLDRINEAYRSQVRFVSDASHELRTPISVIQGYANLLDRWGKNDEKTMQESIDAIKEEAANMKGLVEQLLFLARGDNNTMALQVERFELSTFADEVLRETQMIDGGHEYDSRRVTSVFINADKSLIKQATRILIDNAMKYTPSGKRITISISGADGYARLSVQDEGIGIAPEAVPQIFDRFFRTDESRAKATGGSGLGLSIAKWITERHGGHMEVLSRLDIGTRISIVLPTAPEVD</sequence>
<dbReference type="AlphaFoldDB" id="W0E9N9"/>
<evidence type="ECO:0000259" key="11">
    <source>
        <dbReference type="PROSITE" id="PS50885"/>
    </source>
</evidence>
<comment type="subcellular location">
    <subcellularLocation>
        <location evidence="2">Membrane</location>
    </subcellularLocation>
</comment>
<dbReference type="GO" id="GO:0004721">
    <property type="term" value="F:phosphoprotein phosphatase activity"/>
    <property type="evidence" value="ECO:0007669"/>
    <property type="project" value="TreeGrafter"/>
</dbReference>
<feature type="transmembrane region" description="Helical" evidence="9">
    <location>
        <begin position="34"/>
        <end position="54"/>
    </location>
</feature>
<feature type="domain" description="HAMP" evidence="11">
    <location>
        <begin position="189"/>
        <end position="263"/>
    </location>
</feature>
<keyword evidence="13" id="KW-1185">Reference proteome</keyword>
<dbReference type="PROSITE" id="PS50885">
    <property type="entry name" value="HAMP"/>
    <property type="match status" value="1"/>
</dbReference>
<dbReference type="EMBL" id="CP007032">
    <property type="protein sequence ID" value="AHF07585.1"/>
    <property type="molecule type" value="Genomic_DNA"/>
</dbReference>
<dbReference type="InterPro" id="IPR003660">
    <property type="entry name" value="HAMP_dom"/>
</dbReference>
<evidence type="ECO:0000259" key="10">
    <source>
        <dbReference type="PROSITE" id="PS50109"/>
    </source>
</evidence>
<dbReference type="InterPro" id="IPR003594">
    <property type="entry name" value="HATPase_dom"/>
</dbReference>
<evidence type="ECO:0000256" key="5">
    <source>
        <dbReference type="ARBA" id="ARBA00022679"/>
    </source>
</evidence>
<dbReference type="Pfam" id="PF02518">
    <property type="entry name" value="HATPase_c"/>
    <property type="match status" value="1"/>
</dbReference>
<dbReference type="InterPro" id="IPR036097">
    <property type="entry name" value="HisK_dim/P_sf"/>
</dbReference>